<dbReference type="EMBL" id="FRAP01000001">
    <property type="protein sequence ID" value="SHJ95732.1"/>
    <property type="molecule type" value="Genomic_DNA"/>
</dbReference>
<protein>
    <submittedName>
        <fullName evidence="3">Uncharacterized protein</fullName>
    </submittedName>
</protein>
<evidence type="ECO:0000313" key="4">
    <source>
        <dbReference type="Proteomes" id="UP000184363"/>
    </source>
</evidence>
<reference evidence="3 4" key="1">
    <citation type="submission" date="2016-11" db="EMBL/GenBank/DDBJ databases">
        <authorList>
            <person name="Jaros S."/>
            <person name="Januszkiewicz K."/>
            <person name="Wedrychowicz H."/>
        </authorList>
    </citation>
    <scope>NUCLEOTIDE SEQUENCE [LARGE SCALE GENOMIC DNA]</scope>
    <source>
        <strain evidence="3 4">DSM 43832</strain>
    </source>
</reference>
<feature type="region of interest" description="Disordered" evidence="1">
    <location>
        <begin position="24"/>
        <end position="46"/>
    </location>
</feature>
<dbReference type="OrthoDB" id="5115272at2"/>
<dbReference type="PROSITE" id="PS51257">
    <property type="entry name" value="PROKAR_LIPOPROTEIN"/>
    <property type="match status" value="1"/>
</dbReference>
<dbReference type="AlphaFoldDB" id="A0A1M6NJK5"/>
<evidence type="ECO:0000313" key="3">
    <source>
        <dbReference type="EMBL" id="SHJ95732.1"/>
    </source>
</evidence>
<organism evidence="3 4">
    <name type="scientific">Pseudonocardia thermophila</name>
    <dbReference type="NCBI Taxonomy" id="1848"/>
    <lineage>
        <taxon>Bacteria</taxon>
        <taxon>Bacillati</taxon>
        <taxon>Actinomycetota</taxon>
        <taxon>Actinomycetes</taxon>
        <taxon>Pseudonocardiales</taxon>
        <taxon>Pseudonocardiaceae</taxon>
        <taxon>Pseudonocardia</taxon>
    </lineage>
</organism>
<evidence type="ECO:0000256" key="2">
    <source>
        <dbReference type="SAM" id="SignalP"/>
    </source>
</evidence>
<accession>A0A1M6NJK5</accession>
<feature type="chain" id="PRO_5038375683" evidence="2">
    <location>
        <begin position="22"/>
        <end position="119"/>
    </location>
</feature>
<proteinExistence type="predicted"/>
<keyword evidence="2" id="KW-0732">Signal</keyword>
<sequence>MVRHRRLLVALLGALAALTTACGGGGAAAAATPSSPPAPDQLPQRTEPSWLFVVDAEAGTADGVNLTLTGVDPVALAFADRPVRAARTVPVAGLAESWQQLGFAADPPNAALTAEVDGK</sequence>
<dbReference type="Proteomes" id="UP000184363">
    <property type="component" value="Unassembled WGS sequence"/>
</dbReference>
<name>A0A1M6NJK5_PSETH</name>
<keyword evidence="4" id="KW-1185">Reference proteome</keyword>
<gene>
    <name evidence="3" type="ORF">SAMN05443637_101282</name>
</gene>
<evidence type="ECO:0000256" key="1">
    <source>
        <dbReference type="SAM" id="MobiDB-lite"/>
    </source>
</evidence>
<feature type="signal peptide" evidence="2">
    <location>
        <begin position="1"/>
        <end position="21"/>
    </location>
</feature>
<dbReference type="RefSeq" id="WP_143171906.1">
    <property type="nucleotide sequence ID" value="NZ_FRAP01000001.1"/>
</dbReference>